<reference evidence="3" key="1">
    <citation type="submission" date="2021-01" db="EMBL/GenBank/DDBJ databases">
        <title>Whole genome shotgun sequence of Planosporangium flavigriseum NBRC 105377.</title>
        <authorList>
            <person name="Komaki H."/>
            <person name="Tamura T."/>
        </authorList>
    </citation>
    <scope>NUCLEOTIDE SEQUENCE</scope>
    <source>
        <strain evidence="3">NBRC 105377</strain>
    </source>
</reference>
<accession>A0A8J3PKL9</accession>
<evidence type="ECO:0000313" key="4">
    <source>
        <dbReference type="Proteomes" id="UP000653674"/>
    </source>
</evidence>
<keyword evidence="2" id="KW-0472">Membrane</keyword>
<keyword evidence="2" id="KW-1133">Transmembrane helix</keyword>
<evidence type="ECO:0008006" key="5">
    <source>
        <dbReference type="Google" id="ProtNLM"/>
    </source>
</evidence>
<dbReference type="Proteomes" id="UP000653674">
    <property type="component" value="Unassembled WGS sequence"/>
</dbReference>
<protein>
    <recommendedName>
        <fullName evidence="5">DUF2631 domain-containing protein</fullName>
    </recommendedName>
</protein>
<keyword evidence="4" id="KW-1185">Reference proteome</keyword>
<dbReference type="AlphaFoldDB" id="A0A8J3PKL9"/>
<keyword evidence="2" id="KW-0812">Transmembrane</keyword>
<feature type="region of interest" description="Disordered" evidence="1">
    <location>
        <begin position="40"/>
        <end position="88"/>
    </location>
</feature>
<dbReference type="Pfam" id="PF10939">
    <property type="entry name" value="DUF2631"/>
    <property type="match status" value="1"/>
</dbReference>
<evidence type="ECO:0000256" key="2">
    <source>
        <dbReference type="SAM" id="Phobius"/>
    </source>
</evidence>
<proteinExistence type="predicted"/>
<sequence length="145" mass="16007">MLPAGVSIRMLAWPVPVSRTARTSDRGSCCRHRRYLKRGANRGRADAPPTPRYPATQACQTSARTSEWKDPNVAGNEPVLSPDQLKPTNRRKARIGAVSAIVILLLMTIGNHKGNTENYFMYGLAGLIVVVLVGDWVLRRNGLRD</sequence>
<organism evidence="3 4">
    <name type="scientific">Planosporangium flavigriseum</name>
    <dbReference type="NCBI Taxonomy" id="373681"/>
    <lineage>
        <taxon>Bacteria</taxon>
        <taxon>Bacillati</taxon>
        <taxon>Actinomycetota</taxon>
        <taxon>Actinomycetes</taxon>
        <taxon>Micromonosporales</taxon>
        <taxon>Micromonosporaceae</taxon>
        <taxon>Planosporangium</taxon>
    </lineage>
</organism>
<dbReference type="EMBL" id="BONU01000006">
    <property type="protein sequence ID" value="GIG72977.1"/>
    <property type="molecule type" value="Genomic_DNA"/>
</dbReference>
<name>A0A8J3PKL9_9ACTN</name>
<dbReference type="InterPro" id="IPR024341">
    <property type="entry name" value="DUF2631"/>
</dbReference>
<evidence type="ECO:0000313" key="3">
    <source>
        <dbReference type="EMBL" id="GIG72977.1"/>
    </source>
</evidence>
<evidence type="ECO:0000256" key="1">
    <source>
        <dbReference type="SAM" id="MobiDB-lite"/>
    </source>
</evidence>
<feature type="transmembrane region" description="Helical" evidence="2">
    <location>
        <begin position="119"/>
        <end position="138"/>
    </location>
</feature>
<gene>
    <name evidence="3" type="ORF">Pfl04_13810</name>
</gene>
<feature type="transmembrane region" description="Helical" evidence="2">
    <location>
        <begin position="95"/>
        <end position="113"/>
    </location>
</feature>
<comment type="caution">
    <text evidence="3">The sequence shown here is derived from an EMBL/GenBank/DDBJ whole genome shotgun (WGS) entry which is preliminary data.</text>
</comment>